<keyword evidence="3" id="KW-0560">Oxidoreductase</keyword>
<comment type="similarity">
    <text evidence="1">Belongs to the short-chain dehydrogenases/reductases (SDR) family.</text>
</comment>
<reference evidence="4 5" key="1">
    <citation type="submission" date="2020-07" db="EMBL/GenBank/DDBJ databases">
        <title>Sequencing the genomes of 1000 actinobacteria strains.</title>
        <authorList>
            <person name="Klenk H.-P."/>
        </authorList>
    </citation>
    <scope>NUCLEOTIDE SEQUENCE [LARGE SCALE GENOMIC DNA]</scope>
    <source>
        <strain evidence="4 5">DSM 26154</strain>
    </source>
</reference>
<evidence type="ECO:0000256" key="2">
    <source>
        <dbReference type="ARBA" id="ARBA00022857"/>
    </source>
</evidence>
<keyword evidence="5" id="KW-1185">Reference proteome</keyword>
<dbReference type="PANTHER" id="PTHR43618:SF8">
    <property type="entry name" value="7ALPHA-HYDROXYSTEROID DEHYDROGENASE"/>
    <property type="match status" value="1"/>
</dbReference>
<gene>
    <name evidence="4" type="ORF">BJY20_001088</name>
</gene>
<dbReference type="PRINTS" id="PR00081">
    <property type="entry name" value="GDHRDH"/>
</dbReference>
<dbReference type="AlphaFoldDB" id="A0A852VNI9"/>
<proteinExistence type="inferred from homology"/>
<dbReference type="InterPro" id="IPR002347">
    <property type="entry name" value="SDR_fam"/>
</dbReference>
<dbReference type="FunFam" id="3.40.50.720:FF:000084">
    <property type="entry name" value="Short-chain dehydrogenase reductase"/>
    <property type="match status" value="1"/>
</dbReference>
<accession>A0A852VNI9</accession>
<evidence type="ECO:0000313" key="5">
    <source>
        <dbReference type="Proteomes" id="UP000554054"/>
    </source>
</evidence>
<comment type="caution">
    <text evidence="4">The sequence shown here is derived from an EMBL/GenBank/DDBJ whole genome shotgun (WGS) entry which is preliminary data.</text>
</comment>
<dbReference type="Pfam" id="PF13561">
    <property type="entry name" value="adh_short_C2"/>
    <property type="match status" value="1"/>
</dbReference>
<dbReference type="InterPro" id="IPR036291">
    <property type="entry name" value="NAD(P)-bd_dom_sf"/>
</dbReference>
<evidence type="ECO:0000256" key="3">
    <source>
        <dbReference type="ARBA" id="ARBA00023002"/>
    </source>
</evidence>
<protein>
    <submittedName>
        <fullName evidence="4">NAD(P)-dependent dehydrogenase (Short-subunit alcohol dehydrogenase family)</fullName>
    </submittedName>
</protein>
<organism evidence="4 5">
    <name type="scientific">Janibacter cremeus</name>
    <dbReference type="NCBI Taxonomy" id="1285192"/>
    <lineage>
        <taxon>Bacteria</taxon>
        <taxon>Bacillati</taxon>
        <taxon>Actinomycetota</taxon>
        <taxon>Actinomycetes</taxon>
        <taxon>Micrococcales</taxon>
        <taxon>Intrasporangiaceae</taxon>
        <taxon>Janibacter</taxon>
    </lineage>
</organism>
<keyword evidence="2" id="KW-0521">NADP</keyword>
<name>A0A852VNI9_9MICO</name>
<evidence type="ECO:0000313" key="4">
    <source>
        <dbReference type="EMBL" id="NYF97696.1"/>
    </source>
</evidence>
<dbReference type="PRINTS" id="PR00080">
    <property type="entry name" value="SDRFAMILY"/>
</dbReference>
<dbReference type="Gene3D" id="3.40.50.720">
    <property type="entry name" value="NAD(P)-binding Rossmann-like Domain"/>
    <property type="match status" value="1"/>
</dbReference>
<dbReference type="GO" id="GO:0008709">
    <property type="term" value="F:cholate 7-alpha-dehydrogenase (NAD+) activity"/>
    <property type="evidence" value="ECO:0007669"/>
    <property type="project" value="TreeGrafter"/>
</dbReference>
<dbReference type="GO" id="GO:0005829">
    <property type="term" value="C:cytosol"/>
    <property type="evidence" value="ECO:0007669"/>
    <property type="project" value="TreeGrafter"/>
</dbReference>
<dbReference type="SUPFAM" id="SSF51735">
    <property type="entry name" value="NAD(P)-binding Rossmann-fold domains"/>
    <property type="match status" value="1"/>
</dbReference>
<dbReference type="EMBL" id="JACCAE010000001">
    <property type="protein sequence ID" value="NYF97696.1"/>
    <property type="molecule type" value="Genomic_DNA"/>
</dbReference>
<dbReference type="InterPro" id="IPR052178">
    <property type="entry name" value="Sec_Metab_Biosynth_SDR"/>
</dbReference>
<dbReference type="Proteomes" id="UP000554054">
    <property type="component" value="Unassembled WGS sequence"/>
</dbReference>
<dbReference type="RefSeq" id="WP_185990590.1">
    <property type="nucleotide sequence ID" value="NZ_JACCAE010000001.1"/>
</dbReference>
<evidence type="ECO:0000256" key="1">
    <source>
        <dbReference type="ARBA" id="ARBA00006484"/>
    </source>
</evidence>
<sequence length="261" mass="27305">MDIPSLFSLDGRVALVTGGSRGIGRMITEGLLSQGARVYITARKAEACEATATELSEQFGQGRCVALPVDVSTTGGITTLLDAFRAQEDHLDILVNNAGAAWAASFDDFPEDGWDKVMDLNVKTPFFLTQAAKGLLLAGHERGGNPAKVINIGSIDGLSLNPLETYSYHASKAGIIHLTKRMGVQLAPEGIVVSAIAPGAFASNMNKDARDNSDEVSAQIPSRRIGRPQDMAAAAVYLASAAGDYVVGTTLTVDGGVTIAR</sequence>
<dbReference type="PANTHER" id="PTHR43618">
    <property type="entry name" value="7-ALPHA-HYDROXYSTEROID DEHYDROGENASE"/>
    <property type="match status" value="1"/>
</dbReference>